<name>A0ABT9H5N2_9SPHN</name>
<evidence type="ECO:0000313" key="2">
    <source>
        <dbReference type="Proteomes" id="UP001235664"/>
    </source>
</evidence>
<dbReference type="RefSeq" id="WP_305928751.1">
    <property type="nucleotide sequence ID" value="NZ_JAVAIL010000001.1"/>
</dbReference>
<dbReference type="EMBL" id="JAVAIL010000001">
    <property type="protein sequence ID" value="MDP4538625.1"/>
    <property type="molecule type" value="Genomic_DNA"/>
</dbReference>
<dbReference type="Proteomes" id="UP001235664">
    <property type="component" value="Unassembled WGS sequence"/>
</dbReference>
<sequence>MLDLFRLAGPAPMQPANDVIDLPPRAAGHQIRWSVERVTQLLSRAGRRPLEVSAPCSLKRTPQERLLESMMQAIARGEESQALGFAEWLVAKCEAPRLVRWSQPIARHWAQAA</sequence>
<reference evidence="1 2" key="1">
    <citation type="submission" date="2023-08" db="EMBL/GenBank/DDBJ databases">
        <title>genomic of DY56.</title>
        <authorList>
            <person name="Wang Y."/>
        </authorList>
    </citation>
    <scope>NUCLEOTIDE SEQUENCE [LARGE SCALE GENOMIC DNA]</scope>
    <source>
        <strain evidence="1 2">DY56-A-20</strain>
    </source>
</reference>
<accession>A0ABT9H5N2</accession>
<organism evidence="1 2">
    <name type="scientific">Qipengyuania benthica</name>
    <dbReference type="NCBI Taxonomy" id="3067651"/>
    <lineage>
        <taxon>Bacteria</taxon>
        <taxon>Pseudomonadati</taxon>
        <taxon>Pseudomonadota</taxon>
        <taxon>Alphaproteobacteria</taxon>
        <taxon>Sphingomonadales</taxon>
        <taxon>Erythrobacteraceae</taxon>
        <taxon>Qipengyuania</taxon>
    </lineage>
</organism>
<gene>
    <name evidence="1" type="ORF">Q9K01_03170</name>
</gene>
<keyword evidence="2" id="KW-1185">Reference proteome</keyword>
<protein>
    <submittedName>
        <fullName evidence="1">Uncharacterized protein</fullName>
    </submittedName>
</protein>
<evidence type="ECO:0000313" key="1">
    <source>
        <dbReference type="EMBL" id="MDP4538625.1"/>
    </source>
</evidence>
<comment type="caution">
    <text evidence="1">The sequence shown here is derived from an EMBL/GenBank/DDBJ whole genome shotgun (WGS) entry which is preliminary data.</text>
</comment>
<proteinExistence type="predicted"/>